<dbReference type="KEGG" id="hdh:G5B40_04565"/>
<feature type="signal peptide" evidence="1">
    <location>
        <begin position="1"/>
        <end position="20"/>
    </location>
</feature>
<dbReference type="RefSeq" id="WP_165095595.1">
    <property type="nucleotide sequence ID" value="NZ_CP049056.1"/>
</dbReference>
<sequence length="247" mass="26951">MIRCLASFALGALLATPLGAAELCERSDPTLLWTACDGRAHVELLLLPEDAGLTPEYALDVTGGYTAADKREDEKPKPVGLFVRRGEIVLREYVRFDGVLLIDETGAPRILHRRRADFGDETFDLDDPGRRAAFLEAVAAGKGSLLQSHLLIADGEIDAFEKEGAPRFRRRILFQTAAGETAIFDSGLRALTLAEATAEVAAEYAPRMAINLDMGSYDFCQLGKRKCGLLSYAETGKLSNILRFSVK</sequence>
<keyword evidence="3" id="KW-1185">Reference proteome</keyword>
<organism evidence="2 3">
    <name type="scientific">Pikeienuella piscinae</name>
    <dbReference type="NCBI Taxonomy" id="2748098"/>
    <lineage>
        <taxon>Bacteria</taxon>
        <taxon>Pseudomonadati</taxon>
        <taxon>Pseudomonadota</taxon>
        <taxon>Alphaproteobacteria</taxon>
        <taxon>Rhodobacterales</taxon>
        <taxon>Paracoccaceae</taxon>
        <taxon>Pikeienuella</taxon>
    </lineage>
</organism>
<dbReference type="EMBL" id="CP049056">
    <property type="protein sequence ID" value="QIE54778.1"/>
    <property type="molecule type" value="Genomic_DNA"/>
</dbReference>
<name>A0A7L5BVE4_9RHOB</name>
<evidence type="ECO:0008006" key="4">
    <source>
        <dbReference type="Google" id="ProtNLM"/>
    </source>
</evidence>
<protein>
    <recommendedName>
        <fullName evidence="4">Phosphodiester glycosidase domain-containing protein</fullName>
    </recommendedName>
</protein>
<keyword evidence="1" id="KW-0732">Signal</keyword>
<accession>A0A7L5BVE4</accession>
<gene>
    <name evidence="2" type="ORF">G5B40_04565</name>
</gene>
<reference evidence="2 3" key="1">
    <citation type="submission" date="2020-02" db="EMBL/GenBank/DDBJ databases">
        <title>complete genome sequence of Rhodobacteraceae bacterium.</title>
        <authorList>
            <person name="Park J."/>
            <person name="Kim Y.-S."/>
            <person name="Kim K.-H."/>
        </authorList>
    </citation>
    <scope>NUCLEOTIDE SEQUENCE [LARGE SCALE GENOMIC DNA]</scope>
    <source>
        <strain evidence="2 3">RR4-56</strain>
    </source>
</reference>
<feature type="chain" id="PRO_5029878655" description="Phosphodiester glycosidase domain-containing protein" evidence="1">
    <location>
        <begin position="21"/>
        <end position="247"/>
    </location>
</feature>
<dbReference type="AlphaFoldDB" id="A0A7L5BVE4"/>
<proteinExistence type="predicted"/>
<evidence type="ECO:0000313" key="3">
    <source>
        <dbReference type="Proteomes" id="UP000503336"/>
    </source>
</evidence>
<dbReference type="Proteomes" id="UP000503336">
    <property type="component" value="Chromosome"/>
</dbReference>
<evidence type="ECO:0000313" key="2">
    <source>
        <dbReference type="EMBL" id="QIE54778.1"/>
    </source>
</evidence>
<evidence type="ECO:0000256" key="1">
    <source>
        <dbReference type="SAM" id="SignalP"/>
    </source>
</evidence>